<keyword evidence="5" id="KW-0443">Lipid metabolism</keyword>
<keyword evidence="4" id="KW-0949">S-adenosyl-L-methionine</keyword>
<dbReference type="EMBL" id="KZ825127">
    <property type="protein sequence ID" value="PYI20191.1"/>
    <property type="molecule type" value="Genomic_DNA"/>
</dbReference>
<dbReference type="InterPro" id="IPR029063">
    <property type="entry name" value="SAM-dependent_MTases_sf"/>
</dbReference>
<dbReference type="Pfam" id="PF02353">
    <property type="entry name" value="CMAS"/>
    <property type="match status" value="1"/>
</dbReference>
<keyword evidence="8" id="KW-1185">Reference proteome</keyword>
<dbReference type="Gene3D" id="3.40.50.150">
    <property type="entry name" value="Vaccinia Virus protein VP39"/>
    <property type="match status" value="1"/>
</dbReference>
<dbReference type="GO" id="GO:0032259">
    <property type="term" value="P:methylation"/>
    <property type="evidence" value="ECO:0007669"/>
    <property type="project" value="UniProtKB-KW"/>
</dbReference>
<keyword evidence="3 7" id="KW-0808">Transferase</keyword>
<evidence type="ECO:0000256" key="4">
    <source>
        <dbReference type="ARBA" id="ARBA00022691"/>
    </source>
</evidence>
<gene>
    <name evidence="7" type="ORF">BO99DRAFT_442466</name>
</gene>
<dbReference type="OMA" id="FRWDELF"/>
<dbReference type="InterPro" id="IPR003333">
    <property type="entry name" value="CMAS"/>
</dbReference>
<evidence type="ECO:0000259" key="6">
    <source>
        <dbReference type="SMART" id="SM00828"/>
    </source>
</evidence>
<feature type="domain" description="Polyketide synthase-like methyltransferase" evidence="6">
    <location>
        <begin position="166"/>
        <end position="390"/>
    </location>
</feature>
<comment type="similarity">
    <text evidence="1">Belongs to the CFA/CMAS family.</text>
</comment>
<accession>A0A2V5H9C2</accession>
<evidence type="ECO:0000256" key="2">
    <source>
        <dbReference type="ARBA" id="ARBA00022603"/>
    </source>
</evidence>
<organism evidence="7 8">
    <name type="scientific">Aspergillus violaceofuscus (strain CBS 115571)</name>
    <dbReference type="NCBI Taxonomy" id="1450538"/>
    <lineage>
        <taxon>Eukaryota</taxon>
        <taxon>Fungi</taxon>
        <taxon>Dikarya</taxon>
        <taxon>Ascomycota</taxon>
        <taxon>Pezizomycotina</taxon>
        <taxon>Eurotiomycetes</taxon>
        <taxon>Eurotiomycetidae</taxon>
        <taxon>Eurotiales</taxon>
        <taxon>Aspergillaceae</taxon>
        <taxon>Aspergillus</taxon>
    </lineage>
</organism>
<reference evidence="7 8" key="1">
    <citation type="submission" date="2018-02" db="EMBL/GenBank/DDBJ databases">
        <title>The genomes of Aspergillus section Nigri reveals drivers in fungal speciation.</title>
        <authorList>
            <consortium name="DOE Joint Genome Institute"/>
            <person name="Vesth T.C."/>
            <person name="Nybo J."/>
            <person name="Theobald S."/>
            <person name="Brandl J."/>
            <person name="Frisvad J.C."/>
            <person name="Nielsen K.F."/>
            <person name="Lyhne E.K."/>
            <person name="Kogle M.E."/>
            <person name="Kuo A."/>
            <person name="Riley R."/>
            <person name="Clum A."/>
            <person name="Nolan M."/>
            <person name="Lipzen A."/>
            <person name="Salamov A."/>
            <person name="Henrissat B."/>
            <person name="Wiebenga A."/>
            <person name="De vries R.P."/>
            <person name="Grigoriev I.V."/>
            <person name="Mortensen U.H."/>
            <person name="Andersen M.R."/>
            <person name="Baker S.E."/>
        </authorList>
    </citation>
    <scope>NUCLEOTIDE SEQUENCE [LARGE SCALE GENOMIC DNA]</scope>
    <source>
        <strain evidence="7 8">CBS 115571</strain>
    </source>
</reference>
<evidence type="ECO:0000256" key="3">
    <source>
        <dbReference type="ARBA" id="ARBA00022679"/>
    </source>
</evidence>
<evidence type="ECO:0000256" key="1">
    <source>
        <dbReference type="ARBA" id="ARBA00010815"/>
    </source>
</evidence>
<dbReference type="InterPro" id="IPR020803">
    <property type="entry name" value="MeTfrase_dom"/>
</dbReference>
<dbReference type="Proteomes" id="UP000249829">
    <property type="component" value="Unassembled WGS sequence"/>
</dbReference>
<dbReference type="GO" id="GO:0008168">
    <property type="term" value="F:methyltransferase activity"/>
    <property type="evidence" value="ECO:0007669"/>
    <property type="project" value="UniProtKB-KW"/>
</dbReference>
<dbReference type="GO" id="GO:0008610">
    <property type="term" value="P:lipid biosynthetic process"/>
    <property type="evidence" value="ECO:0007669"/>
    <property type="project" value="InterPro"/>
</dbReference>
<dbReference type="SMART" id="SM00828">
    <property type="entry name" value="PKS_MT"/>
    <property type="match status" value="1"/>
</dbReference>
<dbReference type="AlphaFoldDB" id="A0A2V5H9C2"/>
<dbReference type="CDD" id="cd02440">
    <property type="entry name" value="AdoMet_MTases"/>
    <property type="match status" value="1"/>
</dbReference>
<evidence type="ECO:0000313" key="8">
    <source>
        <dbReference type="Proteomes" id="UP000249829"/>
    </source>
</evidence>
<dbReference type="STRING" id="1450538.A0A2V5H9C2"/>
<proteinExistence type="inferred from homology"/>
<keyword evidence="2 7" id="KW-0489">Methyltransferase</keyword>
<dbReference type="SUPFAM" id="SSF53335">
    <property type="entry name" value="S-adenosyl-L-methionine-dependent methyltransferases"/>
    <property type="match status" value="1"/>
</dbReference>
<dbReference type="PANTHER" id="PTHR43667:SF2">
    <property type="entry name" value="FATTY ACID C-METHYL TRANSFERASE"/>
    <property type="match status" value="1"/>
</dbReference>
<name>A0A2V5H9C2_ASPV1</name>
<dbReference type="PIRSF" id="PIRSF003085">
    <property type="entry name" value="CMAS"/>
    <property type="match status" value="1"/>
</dbReference>
<evidence type="ECO:0000313" key="7">
    <source>
        <dbReference type="EMBL" id="PYI20191.1"/>
    </source>
</evidence>
<evidence type="ECO:0000256" key="5">
    <source>
        <dbReference type="ARBA" id="ARBA00023098"/>
    </source>
</evidence>
<dbReference type="PANTHER" id="PTHR43667">
    <property type="entry name" value="CYCLOPROPANE-FATTY-ACYL-PHOSPHOLIPID SYNTHASE"/>
    <property type="match status" value="1"/>
</dbReference>
<dbReference type="InterPro" id="IPR050723">
    <property type="entry name" value="CFA/CMAS"/>
</dbReference>
<sequence>MFEGLIQSYSQSFVLQALASIEHQEQLTVVINSHAKEPETVVFGPQSAAKGVQIVILNPNAWVRICQAFDLGFAEAYIYQELECDDLRHVFQLYLRNRTRLGFGNRLLSFLPRLRHLLFTPTNTLAHSRSNVTFHYDTSNALFAALLSPDMNYSNGWWSNNPHETLETAQIRSVHNILQKARIAPTDHILDIGCGWGSLAIEAARLIGCRVTGITLASEQKALAEKRIKAAGLDDRITILLCDYRNAPMPAGGYDRIVSVEMVEHVGKKYMDGFFGTISRLLKPEGGILVMQAITTNNMMHDNKPGITTFTDRYIFPGGYLCSTNVFLNALHRGSDGTLELDSLQSIGPSYIKTLVTWRENFLENWGLIRKDYIDRHPEATEHEIEAFRRVWVYYFTYCEAGFRSRVLTNHVITAVRTPEPAINDPIPVFDEVLEPNLGFDSSHFKTGSPWTYNGKELRAAQGIDDALNVRDDPVTQL</sequence>
<protein>
    <submittedName>
        <fullName evidence="7">Putative 2-heptaprenyl-1,4-naphthoquinone methyltransferase</fullName>
    </submittedName>
</protein>